<comment type="caution">
    <text evidence="1">The sequence shown here is derived from an EMBL/GenBank/DDBJ whole genome shotgun (WGS) entry which is preliminary data.</text>
</comment>
<dbReference type="EMBL" id="PKPP01009267">
    <property type="protein sequence ID" value="PWA48671.1"/>
    <property type="molecule type" value="Genomic_DNA"/>
</dbReference>
<reference evidence="1 2" key="1">
    <citation type="journal article" date="2018" name="Mol. Plant">
        <title>The genome of Artemisia annua provides insight into the evolution of Asteraceae family and artemisinin biosynthesis.</title>
        <authorList>
            <person name="Shen Q."/>
            <person name="Zhang L."/>
            <person name="Liao Z."/>
            <person name="Wang S."/>
            <person name="Yan T."/>
            <person name="Shi P."/>
            <person name="Liu M."/>
            <person name="Fu X."/>
            <person name="Pan Q."/>
            <person name="Wang Y."/>
            <person name="Lv Z."/>
            <person name="Lu X."/>
            <person name="Zhang F."/>
            <person name="Jiang W."/>
            <person name="Ma Y."/>
            <person name="Chen M."/>
            <person name="Hao X."/>
            <person name="Li L."/>
            <person name="Tang Y."/>
            <person name="Lv G."/>
            <person name="Zhou Y."/>
            <person name="Sun X."/>
            <person name="Brodelius P.E."/>
            <person name="Rose J.K.C."/>
            <person name="Tang K."/>
        </authorList>
    </citation>
    <scope>NUCLEOTIDE SEQUENCE [LARGE SCALE GENOMIC DNA]</scope>
    <source>
        <strain evidence="2">cv. Huhao1</strain>
        <tissue evidence="1">Leaf</tissue>
    </source>
</reference>
<name>A0A2U1LI48_ARTAN</name>
<evidence type="ECO:0000313" key="2">
    <source>
        <dbReference type="Proteomes" id="UP000245207"/>
    </source>
</evidence>
<proteinExistence type="predicted"/>
<accession>A0A2U1LI48</accession>
<organism evidence="1 2">
    <name type="scientific">Artemisia annua</name>
    <name type="common">Sweet wormwood</name>
    <dbReference type="NCBI Taxonomy" id="35608"/>
    <lineage>
        <taxon>Eukaryota</taxon>
        <taxon>Viridiplantae</taxon>
        <taxon>Streptophyta</taxon>
        <taxon>Embryophyta</taxon>
        <taxon>Tracheophyta</taxon>
        <taxon>Spermatophyta</taxon>
        <taxon>Magnoliopsida</taxon>
        <taxon>eudicotyledons</taxon>
        <taxon>Gunneridae</taxon>
        <taxon>Pentapetalae</taxon>
        <taxon>asterids</taxon>
        <taxon>campanulids</taxon>
        <taxon>Asterales</taxon>
        <taxon>Asteraceae</taxon>
        <taxon>Asteroideae</taxon>
        <taxon>Anthemideae</taxon>
        <taxon>Artemisiinae</taxon>
        <taxon>Artemisia</taxon>
    </lineage>
</organism>
<dbReference type="Proteomes" id="UP000245207">
    <property type="component" value="Unassembled WGS sequence"/>
</dbReference>
<dbReference type="AlphaFoldDB" id="A0A2U1LI48"/>
<sequence length="98" mass="11527">MGDEIRTEHSFLFQYALENPEPVVEFDTIANKKQQHEINDCNLVVHKSQPVMCFVVKKRWLGFGENKKVVERMRHYRVMANRVLIAIKNISNNDIQQA</sequence>
<keyword evidence="2" id="KW-1185">Reference proteome</keyword>
<protein>
    <submittedName>
        <fullName evidence="1">Uncharacterized protein</fullName>
    </submittedName>
</protein>
<evidence type="ECO:0000313" key="1">
    <source>
        <dbReference type="EMBL" id="PWA48671.1"/>
    </source>
</evidence>
<gene>
    <name evidence="1" type="ORF">CTI12_AA488700</name>
</gene>